<feature type="domain" description="Glycoside hydrolase family 3 C-terminal" evidence="10">
    <location>
        <begin position="405"/>
        <end position="615"/>
    </location>
</feature>
<evidence type="ECO:0000256" key="3">
    <source>
        <dbReference type="ARBA" id="ARBA00012744"/>
    </source>
</evidence>
<dbReference type="InterPro" id="IPR017853">
    <property type="entry name" value="GH"/>
</dbReference>
<feature type="chain" id="PRO_5003121030" description="beta-glucosidase" evidence="8">
    <location>
        <begin position="18"/>
        <end position="619"/>
    </location>
</feature>
<dbReference type="InterPro" id="IPR002772">
    <property type="entry name" value="Glyco_hydro_3_C"/>
</dbReference>
<protein>
    <recommendedName>
        <fullName evidence="3">beta-glucosidase</fullName>
        <ecNumber evidence="3">3.2.1.21</ecNumber>
    </recommendedName>
</protein>
<dbReference type="FunFam" id="3.40.50.1700:FF:000002">
    <property type="entry name" value="Glycosyl hydrolase family protein"/>
    <property type="match status" value="1"/>
</dbReference>
<feature type="signal peptide" evidence="8">
    <location>
        <begin position="1"/>
        <end position="17"/>
    </location>
</feature>
<keyword evidence="5 7" id="KW-0378">Hydrolase</keyword>
<keyword evidence="6 7" id="KW-0326">Glycosidase</keyword>
<dbReference type="InterPro" id="IPR019800">
    <property type="entry name" value="Glyco_hydro_3_AS"/>
</dbReference>
<dbReference type="PANTHER" id="PTHR30620:SF16">
    <property type="entry name" value="LYSOSOMAL BETA GLUCOSIDASE"/>
    <property type="match status" value="1"/>
</dbReference>
<reference evidence="11 12" key="1">
    <citation type="journal article" date="2011" name="Science">
        <title>The Selaginella genome identifies genetic changes associated with the evolution of vascular plants.</title>
        <authorList>
            <person name="Banks J.A."/>
            <person name="Nishiyama T."/>
            <person name="Hasebe M."/>
            <person name="Bowman J.L."/>
            <person name="Gribskov M."/>
            <person name="dePamphilis C."/>
            <person name="Albert V.A."/>
            <person name="Aono N."/>
            <person name="Aoyama T."/>
            <person name="Ambrose B.A."/>
            <person name="Ashton N.W."/>
            <person name="Axtell M.J."/>
            <person name="Barker E."/>
            <person name="Barker M.S."/>
            <person name="Bennetzen J.L."/>
            <person name="Bonawitz N.D."/>
            <person name="Chapple C."/>
            <person name="Cheng C."/>
            <person name="Correa L.G."/>
            <person name="Dacre M."/>
            <person name="DeBarry J."/>
            <person name="Dreyer I."/>
            <person name="Elias M."/>
            <person name="Engstrom E.M."/>
            <person name="Estelle M."/>
            <person name="Feng L."/>
            <person name="Finet C."/>
            <person name="Floyd S.K."/>
            <person name="Frommer W.B."/>
            <person name="Fujita T."/>
            <person name="Gramzow L."/>
            <person name="Gutensohn M."/>
            <person name="Harholt J."/>
            <person name="Hattori M."/>
            <person name="Heyl A."/>
            <person name="Hirai T."/>
            <person name="Hiwatashi Y."/>
            <person name="Ishikawa M."/>
            <person name="Iwata M."/>
            <person name="Karol K.G."/>
            <person name="Koehler B."/>
            <person name="Kolukisaoglu U."/>
            <person name="Kubo M."/>
            <person name="Kurata T."/>
            <person name="Lalonde S."/>
            <person name="Li K."/>
            <person name="Li Y."/>
            <person name="Litt A."/>
            <person name="Lyons E."/>
            <person name="Manning G."/>
            <person name="Maruyama T."/>
            <person name="Michael T.P."/>
            <person name="Mikami K."/>
            <person name="Miyazaki S."/>
            <person name="Morinaga S."/>
            <person name="Murata T."/>
            <person name="Mueller-Roeber B."/>
            <person name="Nelson D.R."/>
            <person name="Obara M."/>
            <person name="Oguri Y."/>
            <person name="Olmstead R.G."/>
            <person name="Onodera N."/>
            <person name="Petersen B.L."/>
            <person name="Pils B."/>
            <person name="Prigge M."/>
            <person name="Rensing S.A."/>
            <person name="Riano-Pachon D.M."/>
            <person name="Roberts A.W."/>
            <person name="Sato Y."/>
            <person name="Scheller H.V."/>
            <person name="Schulz B."/>
            <person name="Schulz C."/>
            <person name="Shakirov E.V."/>
            <person name="Shibagaki N."/>
            <person name="Shinohara N."/>
            <person name="Shippen D.E."/>
            <person name="Soerensen I."/>
            <person name="Sotooka R."/>
            <person name="Sugimoto N."/>
            <person name="Sugita M."/>
            <person name="Sumikawa N."/>
            <person name="Tanurdzic M."/>
            <person name="Theissen G."/>
            <person name="Ulvskov P."/>
            <person name="Wakazuki S."/>
            <person name="Weng J.K."/>
            <person name="Willats W.W."/>
            <person name="Wipf D."/>
            <person name="Wolf P.G."/>
            <person name="Yang L."/>
            <person name="Zimmer A.D."/>
            <person name="Zhu Q."/>
            <person name="Mitros T."/>
            <person name="Hellsten U."/>
            <person name="Loque D."/>
            <person name="Otillar R."/>
            <person name="Salamov A."/>
            <person name="Schmutz J."/>
            <person name="Shapiro H."/>
            <person name="Lindquist E."/>
            <person name="Lucas S."/>
            <person name="Rokhsar D."/>
            <person name="Grigoriev I.V."/>
        </authorList>
    </citation>
    <scope>NUCLEOTIDE SEQUENCE [LARGE SCALE GENOMIC DNA]</scope>
</reference>
<dbReference type="Pfam" id="PF01915">
    <property type="entry name" value="Glyco_hydro_3_C"/>
    <property type="match status" value="1"/>
</dbReference>
<evidence type="ECO:0000256" key="7">
    <source>
        <dbReference type="RuleBase" id="RU361161"/>
    </source>
</evidence>
<accession>D8QPF8</accession>
<keyword evidence="12" id="KW-1185">Reference proteome</keyword>
<dbReference type="SUPFAM" id="SSF52279">
    <property type="entry name" value="Beta-D-glucan exohydrolase, C-terminal domain"/>
    <property type="match status" value="1"/>
</dbReference>
<keyword evidence="4 8" id="KW-0732">Signal</keyword>
<evidence type="ECO:0000313" key="11">
    <source>
        <dbReference type="EMBL" id="EFJ38272.1"/>
    </source>
</evidence>
<dbReference type="EMBL" id="GL377565">
    <property type="protein sequence ID" value="EFJ38272.1"/>
    <property type="molecule type" value="Genomic_DNA"/>
</dbReference>
<evidence type="ECO:0000256" key="2">
    <source>
        <dbReference type="ARBA" id="ARBA00005336"/>
    </source>
</evidence>
<dbReference type="AlphaFoldDB" id="D8QPF8"/>
<organism evidence="12">
    <name type="scientific">Selaginella moellendorffii</name>
    <name type="common">Spikemoss</name>
    <dbReference type="NCBI Taxonomy" id="88036"/>
    <lineage>
        <taxon>Eukaryota</taxon>
        <taxon>Viridiplantae</taxon>
        <taxon>Streptophyta</taxon>
        <taxon>Embryophyta</taxon>
        <taxon>Tracheophyta</taxon>
        <taxon>Lycopodiopsida</taxon>
        <taxon>Selaginellales</taxon>
        <taxon>Selaginellaceae</taxon>
        <taxon>Selaginella</taxon>
    </lineage>
</organism>
<dbReference type="InterPro" id="IPR036881">
    <property type="entry name" value="Glyco_hydro_3_C_sf"/>
</dbReference>
<dbReference type="SUPFAM" id="SSF51445">
    <property type="entry name" value="(Trans)glycosidases"/>
    <property type="match status" value="1"/>
</dbReference>
<dbReference type="Gene3D" id="3.20.20.300">
    <property type="entry name" value="Glycoside hydrolase, family 3, N-terminal domain"/>
    <property type="match status" value="1"/>
</dbReference>
<comment type="similarity">
    <text evidence="2 7">Belongs to the glycosyl hydrolase 3 family.</text>
</comment>
<feature type="domain" description="Glycoside hydrolase family 3 N-terminal" evidence="9">
    <location>
        <begin position="40"/>
        <end position="368"/>
    </location>
</feature>
<gene>
    <name evidence="11" type="ORF">SELMODRAFT_74114</name>
</gene>
<dbReference type="OMA" id="MEDNGGH"/>
<evidence type="ECO:0000256" key="5">
    <source>
        <dbReference type="ARBA" id="ARBA00022801"/>
    </source>
</evidence>
<evidence type="ECO:0000256" key="4">
    <source>
        <dbReference type="ARBA" id="ARBA00022729"/>
    </source>
</evidence>
<dbReference type="EC" id="3.2.1.21" evidence="3"/>
<dbReference type="InParanoid" id="D8QPF8"/>
<dbReference type="Pfam" id="PF00933">
    <property type="entry name" value="Glyco_hydro_3"/>
    <property type="match status" value="1"/>
</dbReference>
<dbReference type="STRING" id="88036.D8QPF8"/>
<dbReference type="InterPro" id="IPR036962">
    <property type="entry name" value="Glyco_hydro_3_N_sf"/>
</dbReference>
<proteinExistence type="inferred from homology"/>
<evidence type="ECO:0000259" key="10">
    <source>
        <dbReference type="Pfam" id="PF01915"/>
    </source>
</evidence>
<dbReference type="Gene3D" id="3.40.50.1700">
    <property type="entry name" value="Glycoside hydrolase family 3 C-terminal domain"/>
    <property type="match status" value="1"/>
</dbReference>
<dbReference type="PROSITE" id="PS00775">
    <property type="entry name" value="GLYCOSYL_HYDROL_F3"/>
    <property type="match status" value="1"/>
</dbReference>
<dbReference type="InterPro" id="IPR051915">
    <property type="entry name" value="Cellulose_Degrad_GH3"/>
</dbReference>
<sequence length="619" mass="67270">MALLLALLAFLLVAGDGQMLYKDSRQSIEARIKDLLRRMTLEEKIGQMTQIERAVASQAVVRQYGIGDVLNGGGSAPAERAAPNVWEDMVDDYQIGAMSTRLGIPVIYGVDAVHGHNNVYGATIYPHNIGLGSSRDPELVRRIGAATALEVRATGMPYAFAPCIAVCRDPRWGRCYESYGEDTQLVRSMTKIIQGLQGSPPPSHPSGYPYVGGPSKVVACAKHFVGDGGTVKGIDENNTVTTYRQLVQVHMAPYLDAIAMGVSTIMISYSSFNGIKMHANRFLVTEVLKNRLGFQGFLISDWEAIDRITDPPKQNYTYSVLTSVNAGIDMIMVPFDYQNFINILTGLVKSGAVSQSRIDDAVTRILRVKFAAGLFEAPKANRKLNNKVGAEDHRELAREAVRKSLVLLKNSARSGSSKNILPLSKTAPKILVAGTHADDLGLQCGGWTITWQGGSGQTTIGTTIRQAIANTVSQSTQVVYEQSPDANFVKDKGFSYAVVVIGEQPYAEIAGDNLNLTIPSQGIDTIRNVCSSLRCVVVLISGRPLVLEPHIDMMDALVAAWLPGSEGQGVADVLFGDHDFVGKSSRTWFKRVDQLPMNVGDMGYDPLFPYGFGMTMRQQ</sequence>
<comment type="catalytic activity">
    <reaction evidence="1">
        <text>Hydrolysis of terminal, non-reducing beta-D-glucosyl residues with release of beta-D-glucose.</text>
        <dbReference type="EC" id="3.2.1.21"/>
    </reaction>
</comment>
<evidence type="ECO:0000259" key="9">
    <source>
        <dbReference type="Pfam" id="PF00933"/>
    </source>
</evidence>
<dbReference type="GO" id="GO:0009251">
    <property type="term" value="P:glucan catabolic process"/>
    <property type="evidence" value="ECO:0000318"/>
    <property type="project" value="GO_Central"/>
</dbReference>
<evidence type="ECO:0000313" key="12">
    <source>
        <dbReference type="Proteomes" id="UP000001514"/>
    </source>
</evidence>
<name>D8QPF8_SELML</name>
<dbReference type="Proteomes" id="UP000001514">
    <property type="component" value="Unassembled WGS sequence"/>
</dbReference>
<dbReference type="PANTHER" id="PTHR30620">
    <property type="entry name" value="PERIPLASMIC BETA-GLUCOSIDASE-RELATED"/>
    <property type="match status" value="1"/>
</dbReference>
<dbReference type="KEGG" id="smo:SELMODRAFT_74114"/>
<dbReference type="Gramene" id="EFJ38272">
    <property type="protein sequence ID" value="EFJ38272"/>
    <property type="gene ID" value="SELMODRAFT_74114"/>
</dbReference>
<dbReference type="eggNOG" id="ENOG502QQ55">
    <property type="taxonomic scope" value="Eukaryota"/>
</dbReference>
<evidence type="ECO:0000256" key="6">
    <source>
        <dbReference type="ARBA" id="ARBA00023295"/>
    </source>
</evidence>
<dbReference type="PRINTS" id="PR00133">
    <property type="entry name" value="GLHYDRLASE3"/>
</dbReference>
<dbReference type="InterPro" id="IPR001764">
    <property type="entry name" value="Glyco_hydro_3_N"/>
</dbReference>
<dbReference type="FunFam" id="3.20.20.300:FF:000003">
    <property type="entry name" value="Beta-D-glucan exohydrolase isoenzyme ExoI"/>
    <property type="match status" value="1"/>
</dbReference>
<dbReference type="GO" id="GO:0008422">
    <property type="term" value="F:beta-glucosidase activity"/>
    <property type="evidence" value="ECO:0000318"/>
    <property type="project" value="GO_Central"/>
</dbReference>
<evidence type="ECO:0000256" key="8">
    <source>
        <dbReference type="SAM" id="SignalP"/>
    </source>
</evidence>
<evidence type="ECO:0000256" key="1">
    <source>
        <dbReference type="ARBA" id="ARBA00000448"/>
    </source>
</evidence>
<dbReference type="HOGENOM" id="CLU_004542_9_3_1"/>